<dbReference type="InterPro" id="IPR039420">
    <property type="entry name" value="WalR-like"/>
</dbReference>
<gene>
    <name evidence="4" type="ORF">ENT08_03930</name>
</gene>
<evidence type="ECO:0000313" key="4">
    <source>
        <dbReference type="EMBL" id="HGS04874.1"/>
    </source>
</evidence>
<evidence type="ECO:0000256" key="1">
    <source>
        <dbReference type="ARBA" id="ARBA00023125"/>
    </source>
</evidence>
<dbReference type="GO" id="GO:0006355">
    <property type="term" value="P:regulation of DNA-templated transcription"/>
    <property type="evidence" value="ECO:0007669"/>
    <property type="project" value="TreeGrafter"/>
</dbReference>
<sequence>MDGGGEQVSVSKSVPSLKILVAEDDPHLGEALRGFLREKGHKVDLARNGAEALSLLKRRHYSLVLTDLVMPEADGLEVLRLAREQDPATLVVIMTGHASLESAVQATREGAYDYLRKPFNLRELDIAVANAARLLHLKAENLHLLKKLHELTAKLEDLQTNQQVSEPPAPTPTQASEAHPLTFIPWRFPLAWETESAHPGDLERLLGLYKDNLLTEREFQILKQRLLI</sequence>
<dbReference type="SUPFAM" id="SSF52172">
    <property type="entry name" value="CheY-like"/>
    <property type="match status" value="1"/>
</dbReference>
<dbReference type="SMART" id="SM00448">
    <property type="entry name" value="REC"/>
    <property type="match status" value="1"/>
</dbReference>
<dbReference type="GO" id="GO:0000156">
    <property type="term" value="F:phosphorelay response regulator activity"/>
    <property type="evidence" value="ECO:0007669"/>
    <property type="project" value="TreeGrafter"/>
</dbReference>
<dbReference type="GO" id="GO:0005829">
    <property type="term" value="C:cytosol"/>
    <property type="evidence" value="ECO:0007669"/>
    <property type="project" value="TreeGrafter"/>
</dbReference>
<feature type="modified residue" description="4-aspartylphosphate" evidence="2">
    <location>
        <position position="67"/>
    </location>
</feature>
<evidence type="ECO:0000259" key="3">
    <source>
        <dbReference type="PROSITE" id="PS50110"/>
    </source>
</evidence>
<accession>A0A7V4LCL1</accession>
<comment type="caution">
    <text evidence="4">The sequence shown here is derived from an EMBL/GenBank/DDBJ whole genome shotgun (WGS) entry which is preliminary data.</text>
</comment>
<name>A0A7V4LCL1_9BACT</name>
<organism evidence="4">
    <name type="scientific">Desulfobacca acetoxidans</name>
    <dbReference type="NCBI Taxonomy" id="60893"/>
    <lineage>
        <taxon>Bacteria</taxon>
        <taxon>Pseudomonadati</taxon>
        <taxon>Thermodesulfobacteriota</taxon>
        <taxon>Desulfobaccia</taxon>
        <taxon>Desulfobaccales</taxon>
        <taxon>Desulfobaccaceae</taxon>
        <taxon>Desulfobacca</taxon>
    </lineage>
</organism>
<dbReference type="PANTHER" id="PTHR48111:SF9">
    <property type="entry name" value="TWO-COMPONENT RESPONSE REGULATOR RECEIVER PROTEIN"/>
    <property type="match status" value="1"/>
</dbReference>
<keyword evidence="2" id="KW-0597">Phosphoprotein</keyword>
<evidence type="ECO:0000256" key="2">
    <source>
        <dbReference type="PROSITE-ProRule" id="PRU00169"/>
    </source>
</evidence>
<dbReference type="GO" id="GO:0000976">
    <property type="term" value="F:transcription cis-regulatory region binding"/>
    <property type="evidence" value="ECO:0007669"/>
    <property type="project" value="TreeGrafter"/>
</dbReference>
<protein>
    <submittedName>
        <fullName evidence="4">Response regulator</fullName>
    </submittedName>
</protein>
<proteinExistence type="predicted"/>
<dbReference type="InterPro" id="IPR001789">
    <property type="entry name" value="Sig_transdc_resp-reg_receiver"/>
</dbReference>
<keyword evidence="1" id="KW-0238">DNA-binding</keyword>
<dbReference type="PANTHER" id="PTHR48111">
    <property type="entry name" value="REGULATOR OF RPOS"/>
    <property type="match status" value="1"/>
</dbReference>
<feature type="domain" description="Response regulatory" evidence="3">
    <location>
        <begin position="18"/>
        <end position="132"/>
    </location>
</feature>
<dbReference type="EMBL" id="DSXI01000226">
    <property type="protein sequence ID" value="HGS04874.1"/>
    <property type="molecule type" value="Genomic_DNA"/>
</dbReference>
<reference evidence="4" key="1">
    <citation type="journal article" date="2020" name="mSystems">
        <title>Genome- and Community-Level Interaction Insights into Carbon Utilization and Element Cycling Functions of Hydrothermarchaeota in Hydrothermal Sediment.</title>
        <authorList>
            <person name="Zhou Z."/>
            <person name="Liu Y."/>
            <person name="Xu W."/>
            <person name="Pan J."/>
            <person name="Luo Z.H."/>
            <person name="Li M."/>
        </authorList>
    </citation>
    <scope>NUCLEOTIDE SEQUENCE [LARGE SCALE GENOMIC DNA]</scope>
    <source>
        <strain evidence="4">SpSt-548</strain>
    </source>
</reference>
<dbReference type="InterPro" id="IPR011006">
    <property type="entry name" value="CheY-like_superfamily"/>
</dbReference>
<dbReference type="Gene3D" id="3.40.50.2300">
    <property type="match status" value="1"/>
</dbReference>
<dbReference type="GO" id="GO:0032993">
    <property type="term" value="C:protein-DNA complex"/>
    <property type="evidence" value="ECO:0007669"/>
    <property type="project" value="TreeGrafter"/>
</dbReference>
<dbReference type="PROSITE" id="PS50110">
    <property type="entry name" value="RESPONSE_REGULATORY"/>
    <property type="match status" value="1"/>
</dbReference>
<dbReference type="AlphaFoldDB" id="A0A7V4LCL1"/>
<dbReference type="Pfam" id="PF00072">
    <property type="entry name" value="Response_reg"/>
    <property type="match status" value="1"/>
</dbReference>